<dbReference type="InterPro" id="IPR002893">
    <property type="entry name" value="Znf_MYND"/>
</dbReference>
<keyword evidence="7" id="KW-1185">Reference proteome</keyword>
<keyword evidence="2 4" id="KW-0863">Zinc-finger</keyword>
<dbReference type="EMBL" id="BPQB01000037">
    <property type="protein sequence ID" value="GJE94079.1"/>
    <property type="molecule type" value="Genomic_DNA"/>
</dbReference>
<evidence type="ECO:0000313" key="6">
    <source>
        <dbReference type="EMBL" id="GJE94079.1"/>
    </source>
</evidence>
<dbReference type="SUPFAM" id="SSF144232">
    <property type="entry name" value="HIT/MYND zinc finger-like"/>
    <property type="match status" value="1"/>
</dbReference>
<proteinExistence type="predicted"/>
<comment type="caution">
    <text evidence="6">The sequence shown here is derived from an EMBL/GenBank/DDBJ whole genome shotgun (WGS) entry which is preliminary data.</text>
</comment>
<evidence type="ECO:0000256" key="2">
    <source>
        <dbReference type="ARBA" id="ARBA00022771"/>
    </source>
</evidence>
<evidence type="ECO:0000256" key="1">
    <source>
        <dbReference type="ARBA" id="ARBA00022723"/>
    </source>
</evidence>
<evidence type="ECO:0000259" key="5">
    <source>
        <dbReference type="PROSITE" id="PS50865"/>
    </source>
</evidence>
<evidence type="ECO:0000256" key="3">
    <source>
        <dbReference type="ARBA" id="ARBA00022833"/>
    </source>
</evidence>
<feature type="domain" description="MYND-type" evidence="5">
    <location>
        <begin position="18"/>
        <end position="44"/>
    </location>
</feature>
<name>A0A9P3GGW7_9APHY</name>
<dbReference type="AlphaFoldDB" id="A0A9P3GGW7"/>
<evidence type="ECO:0000313" key="7">
    <source>
        <dbReference type="Proteomes" id="UP000703269"/>
    </source>
</evidence>
<gene>
    <name evidence="6" type="ORF">PsYK624_102470</name>
</gene>
<dbReference type="Gene3D" id="6.10.140.2220">
    <property type="match status" value="1"/>
</dbReference>
<evidence type="ECO:0000256" key="4">
    <source>
        <dbReference type="PROSITE-ProRule" id="PRU00134"/>
    </source>
</evidence>
<dbReference type="OrthoDB" id="2784987at2759"/>
<organism evidence="6 7">
    <name type="scientific">Phanerochaete sordida</name>
    <dbReference type="NCBI Taxonomy" id="48140"/>
    <lineage>
        <taxon>Eukaryota</taxon>
        <taxon>Fungi</taxon>
        <taxon>Dikarya</taxon>
        <taxon>Basidiomycota</taxon>
        <taxon>Agaricomycotina</taxon>
        <taxon>Agaricomycetes</taxon>
        <taxon>Polyporales</taxon>
        <taxon>Phanerochaetaceae</taxon>
        <taxon>Phanerochaete</taxon>
    </lineage>
</organism>
<dbReference type="PROSITE" id="PS50865">
    <property type="entry name" value="ZF_MYND_2"/>
    <property type="match status" value="1"/>
</dbReference>
<dbReference type="Proteomes" id="UP000703269">
    <property type="component" value="Unassembled WGS sequence"/>
</dbReference>
<reference evidence="6 7" key="1">
    <citation type="submission" date="2021-08" db="EMBL/GenBank/DDBJ databases">
        <title>Draft Genome Sequence of Phanerochaete sordida strain YK-624.</title>
        <authorList>
            <person name="Mori T."/>
            <person name="Dohra H."/>
            <person name="Suzuki T."/>
            <person name="Kawagishi H."/>
            <person name="Hirai H."/>
        </authorList>
    </citation>
    <scope>NUCLEOTIDE SEQUENCE [LARGE SCALE GENOMIC DNA]</scope>
    <source>
        <strain evidence="6 7">YK-624</strain>
    </source>
</reference>
<sequence length="246" mass="27238">MIIDSRMKAAFEDPPPERCTKCTWVRYCTRECQAADWPEHKAVCRPPRKLDIGRWLDFNAWLFRWAARAALCTQGTNLTSTHALVVDLIRTDRLVPPSERPFLVDSVYLEAHARVAAQWHWQLGAPGYTAADRAHGAALQAQGALGLALVVFRVPGPNGTSLFFFQRLELGERACGAGGGLPCAEVFARVKGVVNGDFPQDAVLALLAADDHHGLTPDRPLQLSEVVRGPKKPRRKMKDRGQTVMH</sequence>
<dbReference type="GO" id="GO:0008270">
    <property type="term" value="F:zinc ion binding"/>
    <property type="evidence" value="ECO:0007669"/>
    <property type="project" value="UniProtKB-KW"/>
</dbReference>
<accession>A0A9P3GGW7</accession>
<keyword evidence="3" id="KW-0862">Zinc</keyword>
<protein>
    <submittedName>
        <fullName evidence="6">Zinc finger MYND domain-containing protein</fullName>
    </submittedName>
</protein>
<dbReference type="Pfam" id="PF01753">
    <property type="entry name" value="zf-MYND"/>
    <property type="match status" value="1"/>
</dbReference>
<keyword evidence="1" id="KW-0479">Metal-binding</keyword>